<reference evidence="1 2" key="1">
    <citation type="submission" date="2021-04" db="EMBL/GenBank/DDBJ databases">
        <authorList>
            <person name="De Guttry C."/>
            <person name="Zahm M."/>
            <person name="Klopp C."/>
            <person name="Cabau C."/>
            <person name="Louis A."/>
            <person name="Berthelot C."/>
            <person name="Parey E."/>
            <person name="Roest Crollius H."/>
            <person name="Montfort J."/>
            <person name="Robinson-Rechavi M."/>
            <person name="Bucao C."/>
            <person name="Bouchez O."/>
            <person name="Gislard M."/>
            <person name="Lluch J."/>
            <person name="Milhes M."/>
            <person name="Lampietro C."/>
            <person name="Lopez Roques C."/>
            <person name="Donnadieu C."/>
            <person name="Braasch I."/>
            <person name="Desvignes T."/>
            <person name="Postlethwait J."/>
            <person name="Bobe J."/>
            <person name="Wedekind C."/>
            <person name="Guiguen Y."/>
        </authorList>
    </citation>
    <scope>NUCLEOTIDE SEQUENCE [LARGE SCALE GENOMIC DNA]</scope>
    <source>
        <strain evidence="1">Cs_M1</strain>
        <tissue evidence="1">Blood</tissue>
    </source>
</reference>
<dbReference type="AlphaFoldDB" id="A0AAN8R9T9"/>
<proteinExistence type="predicted"/>
<evidence type="ECO:0000313" key="2">
    <source>
        <dbReference type="Proteomes" id="UP001356427"/>
    </source>
</evidence>
<keyword evidence="2" id="KW-1185">Reference proteome</keyword>
<protein>
    <submittedName>
        <fullName evidence="1">Uncharacterized protein</fullName>
    </submittedName>
</protein>
<accession>A0AAN8R9T9</accession>
<gene>
    <name evidence="1" type="ORF">J4Q44_G00001070</name>
</gene>
<comment type="caution">
    <text evidence="1">The sequence shown here is derived from an EMBL/GenBank/DDBJ whole genome shotgun (WGS) entry which is preliminary data.</text>
</comment>
<dbReference type="Proteomes" id="UP001356427">
    <property type="component" value="Unassembled WGS sequence"/>
</dbReference>
<organism evidence="1 2">
    <name type="scientific">Coregonus suidteri</name>
    <dbReference type="NCBI Taxonomy" id="861788"/>
    <lineage>
        <taxon>Eukaryota</taxon>
        <taxon>Metazoa</taxon>
        <taxon>Chordata</taxon>
        <taxon>Craniata</taxon>
        <taxon>Vertebrata</taxon>
        <taxon>Euteleostomi</taxon>
        <taxon>Actinopterygii</taxon>
        <taxon>Neopterygii</taxon>
        <taxon>Teleostei</taxon>
        <taxon>Protacanthopterygii</taxon>
        <taxon>Salmoniformes</taxon>
        <taxon>Salmonidae</taxon>
        <taxon>Coregoninae</taxon>
        <taxon>Coregonus</taxon>
    </lineage>
</organism>
<dbReference type="EMBL" id="JAGTTL010000001">
    <property type="protein sequence ID" value="KAK6328129.1"/>
    <property type="molecule type" value="Genomic_DNA"/>
</dbReference>
<sequence length="73" mass="8097">MFMSLLLSEGLISVPGLFSSHKLDKSEGSLTTPLEWHVLFVGFRASESSLVQELLSKELPSVSKMFLSVQLEK</sequence>
<name>A0AAN8R9T9_9TELE</name>
<evidence type="ECO:0000313" key="1">
    <source>
        <dbReference type="EMBL" id="KAK6328129.1"/>
    </source>
</evidence>